<dbReference type="PANTHER" id="PTHR43861:SF5">
    <property type="entry name" value="BLL5978 PROTEIN"/>
    <property type="match status" value="1"/>
</dbReference>
<feature type="domain" description="C-methyltransferase" evidence="2">
    <location>
        <begin position="254"/>
        <end position="412"/>
    </location>
</feature>
<dbReference type="Gene3D" id="3.40.50.720">
    <property type="entry name" value="NAD(P)-binding Rossmann-like Domain"/>
    <property type="match status" value="1"/>
</dbReference>
<dbReference type="Gene3D" id="6.20.50.110">
    <property type="entry name" value="Methyltransferase, zinc-binding domain"/>
    <property type="match status" value="1"/>
</dbReference>
<name>A0A502E1L9_9MYCO</name>
<evidence type="ECO:0000313" key="3">
    <source>
        <dbReference type="EMBL" id="TPG31503.1"/>
    </source>
</evidence>
<sequence length="418" mass="46091">MTSPTSDVVGSNCRFCGSPLEQSFCDLGMSPLANSYLVADQLNDPEVFYPLHAYVCSSCFLVQLAEFTSADSIFSDYAYFSSYSQSWLEHASTYARSVIGRFGLDGSSSVVEIASNDGYLLQNFVDAGIPCLGIEPAKNVAVVAEERGINTRVGFFGESLAGELAADGIQADLVIGNNVLAHVPDLNDFVTGLSQLLAPGGVITMEFPHLLELIEKNQFDTIYHEHFSYFSLLTVMRVFASHGLRLFDVERLSTHGGSLRIYACHAENGGHLTAPRVHELIQVERAAALDDLAGYRAYTERVKRTKRALVKFLVNARDNGLTVAAYGAPAKGNTLLNYCGVRDDLLDYTVDRSPHKQGHFLPGTHLPIYAPDHVRQTRPDYLLILPWNLRDEVIEDMSYIRDWGGRFVVPVPELAVID</sequence>
<dbReference type="OrthoDB" id="9815644at2"/>
<dbReference type="EMBL" id="RCZG01000012">
    <property type="protein sequence ID" value="TPG31503.1"/>
    <property type="molecule type" value="Genomic_DNA"/>
</dbReference>
<organism evidence="3 4">
    <name type="scientific">Mycolicibacterium hodleri</name>
    <dbReference type="NCBI Taxonomy" id="49897"/>
    <lineage>
        <taxon>Bacteria</taxon>
        <taxon>Bacillati</taxon>
        <taxon>Actinomycetota</taxon>
        <taxon>Actinomycetes</taxon>
        <taxon>Mycobacteriales</taxon>
        <taxon>Mycobacteriaceae</taxon>
        <taxon>Mycolicibacterium</taxon>
    </lineage>
</organism>
<dbReference type="Pfam" id="PF08421">
    <property type="entry name" value="Methyltransf_13"/>
    <property type="match status" value="1"/>
</dbReference>
<dbReference type="InterPro" id="IPR013691">
    <property type="entry name" value="MeTrfase_14"/>
</dbReference>
<dbReference type="InterPro" id="IPR038576">
    <property type="entry name" value="Methyltransf_Zn-bd_dom_put_sf"/>
</dbReference>
<reference evidence="3 4" key="1">
    <citation type="journal article" date="2019" name="Environ. Microbiol.">
        <title>Species interactions and distinct microbial communities in high Arctic permafrost affected cryosols are associated with the CH4 and CO2 gas fluxes.</title>
        <authorList>
            <person name="Altshuler I."/>
            <person name="Hamel J."/>
            <person name="Turney S."/>
            <person name="Magnuson E."/>
            <person name="Levesque R."/>
            <person name="Greer C."/>
            <person name="Whyte L.G."/>
        </authorList>
    </citation>
    <scope>NUCLEOTIDE SEQUENCE [LARGE SCALE GENOMIC DNA]</scope>
    <source>
        <strain evidence="3 4">S5.20</strain>
    </source>
</reference>
<dbReference type="AlphaFoldDB" id="A0A502E1L9"/>
<gene>
    <name evidence="3" type="ORF">EAH80_23765</name>
</gene>
<dbReference type="GO" id="GO:0032259">
    <property type="term" value="P:methylation"/>
    <property type="evidence" value="ECO:0007669"/>
    <property type="project" value="UniProtKB-KW"/>
</dbReference>
<protein>
    <submittedName>
        <fullName evidence="3">Class I SAM-dependent methyltransferase</fullName>
    </submittedName>
</protein>
<dbReference type="InterPro" id="IPR029063">
    <property type="entry name" value="SAM-dependent_MTases_sf"/>
</dbReference>
<evidence type="ECO:0000259" key="2">
    <source>
        <dbReference type="Pfam" id="PF08484"/>
    </source>
</evidence>
<dbReference type="RefSeq" id="WP_140696559.1">
    <property type="nucleotide sequence ID" value="NZ_RCZG01000012.1"/>
</dbReference>
<dbReference type="Proteomes" id="UP000320095">
    <property type="component" value="Unassembled WGS sequence"/>
</dbReference>
<dbReference type="Gene3D" id="3.40.50.150">
    <property type="entry name" value="Vaccinia Virus protein VP39"/>
    <property type="match status" value="1"/>
</dbReference>
<dbReference type="PANTHER" id="PTHR43861">
    <property type="entry name" value="TRANS-ACONITATE 2-METHYLTRANSFERASE-RELATED"/>
    <property type="match status" value="1"/>
</dbReference>
<proteinExistence type="predicted"/>
<accession>A0A502E1L9</accession>
<dbReference type="Pfam" id="PF13489">
    <property type="entry name" value="Methyltransf_23"/>
    <property type="match status" value="1"/>
</dbReference>
<dbReference type="GO" id="GO:0008168">
    <property type="term" value="F:methyltransferase activity"/>
    <property type="evidence" value="ECO:0007669"/>
    <property type="project" value="UniProtKB-KW"/>
</dbReference>
<comment type="caution">
    <text evidence="3">The sequence shown here is derived from an EMBL/GenBank/DDBJ whole genome shotgun (WGS) entry which is preliminary data.</text>
</comment>
<dbReference type="Pfam" id="PF08484">
    <property type="entry name" value="Methyltransf_14"/>
    <property type="match status" value="1"/>
</dbReference>
<keyword evidence="3" id="KW-0489">Methyltransferase</keyword>
<dbReference type="Gene3D" id="6.10.250.3100">
    <property type="match status" value="1"/>
</dbReference>
<keyword evidence="3" id="KW-0808">Transferase</keyword>
<dbReference type="InterPro" id="IPR013630">
    <property type="entry name" value="Methyltransf_Zn-bd_dom_put"/>
</dbReference>
<evidence type="ECO:0000259" key="1">
    <source>
        <dbReference type="Pfam" id="PF08421"/>
    </source>
</evidence>
<feature type="domain" description="Methyltransferase putative zinc binding" evidence="1">
    <location>
        <begin position="13"/>
        <end position="74"/>
    </location>
</feature>
<dbReference type="SUPFAM" id="SSF53335">
    <property type="entry name" value="S-adenosyl-L-methionine-dependent methyltransferases"/>
    <property type="match status" value="1"/>
</dbReference>
<keyword evidence="4" id="KW-1185">Reference proteome</keyword>
<evidence type="ECO:0000313" key="4">
    <source>
        <dbReference type="Proteomes" id="UP000320095"/>
    </source>
</evidence>